<keyword evidence="8" id="KW-0539">Nucleus</keyword>
<dbReference type="InterPro" id="IPR003350">
    <property type="entry name" value="CUT_dom"/>
</dbReference>
<dbReference type="KEGG" id="hro:HELRODRAFT_137908"/>
<name>T1EIP7_HELRO</name>
<keyword evidence="7" id="KW-0804">Transcription</keyword>
<comment type="subcellular location">
    <subcellularLocation>
        <location evidence="1">Nucleus</location>
    </subcellularLocation>
</comment>
<dbReference type="GeneID" id="20196447"/>
<dbReference type="FunFam" id="1.10.260.40:FF:000027">
    <property type="entry name" value="Homeobox protein cut-like"/>
    <property type="match status" value="1"/>
</dbReference>
<reference evidence="10 12" key="2">
    <citation type="journal article" date="2013" name="Nature">
        <title>Insights into bilaterian evolution from three spiralian genomes.</title>
        <authorList>
            <person name="Simakov O."/>
            <person name="Marletaz F."/>
            <person name="Cho S.J."/>
            <person name="Edsinger-Gonzales E."/>
            <person name="Havlak P."/>
            <person name="Hellsten U."/>
            <person name="Kuo D.H."/>
            <person name="Larsson T."/>
            <person name="Lv J."/>
            <person name="Arendt D."/>
            <person name="Savage R."/>
            <person name="Osoegawa K."/>
            <person name="de Jong P."/>
            <person name="Grimwood J."/>
            <person name="Chapman J.A."/>
            <person name="Shapiro H."/>
            <person name="Aerts A."/>
            <person name="Otillar R.P."/>
            <person name="Terry A.Y."/>
            <person name="Boore J.L."/>
            <person name="Grigoriev I.V."/>
            <person name="Lindberg D.R."/>
            <person name="Seaver E.C."/>
            <person name="Weisblat D.A."/>
            <person name="Putnam N.H."/>
            <person name="Rokhsar D.S."/>
        </authorList>
    </citation>
    <scope>NUCLEOTIDE SEQUENCE</scope>
</reference>
<evidence type="ECO:0000256" key="7">
    <source>
        <dbReference type="ARBA" id="ARBA00023163"/>
    </source>
</evidence>
<keyword evidence="2" id="KW-0677">Repeat</keyword>
<evidence type="ECO:0000313" key="11">
    <source>
        <dbReference type="EnsemblMetazoa" id="HelroP137908"/>
    </source>
</evidence>
<evidence type="ECO:0000256" key="5">
    <source>
        <dbReference type="ARBA" id="ARBA00023125"/>
    </source>
</evidence>
<evidence type="ECO:0000256" key="2">
    <source>
        <dbReference type="ARBA" id="ARBA00022737"/>
    </source>
</evidence>
<reference evidence="12" key="1">
    <citation type="submission" date="2012-12" db="EMBL/GenBank/DDBJ databases">
        <authorList>
            <person name="Hellsten U."/>
            <person name="Grimwood J."/>
            <person name="Chapman J.A."/>
            <person name="Shapiro H."/>
            <person name="Aerts A."/>
            <person name="Otillar R.P."/>
            <person name="Terry A.Y."/>
            <person name="Boore J.L."/>
            <person name="Simakov O."/>
            <person name="Marletaz F."/>
            <person name="Cho S.-J."/>
            <person name="Edsinger-Gonzales E."/>
            <person name="Havlak P."/>
            <person name="Kuo D.-H."/>
            <person name="Larsson T."/>
            <person name="Lv J."/>
            <person name="Arendt D."/>
            <person name="Savage R."/>
            <person name="Osoegawa K."/>
            <person name="de Jong P."/>
            <person name="Lindberg D.R."/>
            <person name="Seaver E.C."/>
            <person name="Weisblat D.A."/>
            <person name="Putnam N.H."/>
            <person name="Grigoriev I.V."/>
            <person name="Rokhsar D.S."/>
        </authorList>
    </citation>
    <scope>NUCLEOTIDE SEQUENCE</scope>
</reference>
<dbReference type="InParanoid" id="T1EIP7"/>
<dbReference type="eggNOG" id="KOG2252">
    <property type="taxonomic scope" value="Eukaryota"/>
</dbReference>
<evidence type="ECO:0000313" key="12">
    <source>
        <dbReference type="Proteomes" id="UP000015101"/>
    </source>
</evidence>
<reference evidence="11" key="3">
    <citation type="submission" date="2015-06" db="UniProtKB">
        <authorList>
            <consortium name="EnsemblMetazoa"/>
        </authorList>
    </citation>
    <scope>IDENTIFICATION</scope>
</reference>
<evidence type="ECO:0000256" key="1">
    <source>
        <dbReference type="ARBA" id="ARBA00004123"/>
    </source>
</evidence>
<dbReference type="PANTHER" id="PTHR14043">
    <property type="entry name" value="CCAAT DISPLACEMENT PROTEIN-RELATED"/>
    <property type="match status" value="1"/>
</dbReference>
<dbReference type="AlphaFoldDB" id="T1EIP7"/>
<feature type="domain" description="CUT" evidence="9">
    <location>
        <begin position="1"/>
        <end position="76"/>
    </location>
</feature>
<dbReference type="SUPFAM" id="SSF47413">
    <property type="entry name" value="lambda repressor-like DNA-binding domains"/>
    <property type="match status" value="1"/>
</dbReference>
<dbReference type="CTD" id="20196447"/>
<dbReference type="Gene3D" id="1.10.260.40">
    <property type="entry name" value="lambda repressor-like DNA-binding domains"/>
    <property type="match status" value="1"/>
</dbReference>
<evidence type="ECO:0000256" key="8">
    <source>
        <dbReference type="ARBA" id="ARBA00023242"/>
    </source>
</evidence>
<dbReference type="EMBL" id="KB095811">
    <property type="protein sequence ID" value="ESO12691.1"/>
    <property type="molecule type" value="Genomic_DNA"/>
</dbReference>
<evidence type="ECO:0000256" key="6">
    <source>
        <dbReference type="ARBA" id="ARBA00023155"/>
    </source>
</evidence>
<dbReference type="SMART" id="SM01109">
    <property type="entry name" value="CUT"/>
    <property type="match status" value="1"/>
</dbReference>
<dbReference type="HOGENOM" id="CLU_180451_1_0_1"/>
<keyword evidence="3" id="KW-0805">Transcription regulation</keyword>
<dbReference type="GO" id="GO:0003677">
    <property type="term" value="F:DNA binding"/>
    <property type="evidence" value="ECO:0007669"/>
    <property type="project" value="UniProtKB-KW"/>
</dbReference>
<keyword evidence="6" id="KW-0371">Homeobox</keyword>
<gene>
    <name evidence="11" type="primary">20196447</name>
    <name evidence="10" type="ORF">HELRODRAFT_137908</name>
</gene>
<evidence type="ECO:0000256" key="4">
    <source>
        <dbReference type="ARBA" id="ARBA00023054"/>
    </source>
</evidence>
<dbReference type="PROSITE" id="PS51042">
    <property type="entry name" value="CUT"/>
    <property type="match status" value="1"/>
</dbReference>
<organism evidence="11 12">
    <name type="scientific">Helobdella robusta</name>
    <name type="common">Californian leech</name>
    <dbReference type="NCBI Taxonomy" id="6412"/>
    <lineage>
        <taxon>Eukaryota</taxon>
        <taxon>Metazoa</taxon>
        <taxon>Spiralia</taxon>
        <taxon>Lophotrochozoa</taxon>
        <taxon>Annelida</taxon>
        <taxon>Clitellata</taxon>
        <taxon>Hirudinea</taxon>
        <taxon>Rhynchobdellida</taxon>
        <taxon>Glossiphoniidae</taxon>
        <taxon>Helobdella</taxon>
    </lineage>
</organism>
<sequence>QEQLDIYSEIETEELVKKVKDLLSQYSISQRLFGEMVLGLSQGSVSDLLARPKPWLMLTQKGREPFIRMQIFLDDQ</sequence>
<proteinExistence type="predicted"/>
<dbReference type="Pfam" id="PF02376">
    <property type="entry name" value="CUT"/>
    <property type="match status" value="1"/>
</dbReference>
<evidence type="ECO:0000313" key="10">
    <source>
        <dbReference type="EMBL" id="ESO12691.1"/>
    </source>
</evidence>
<dbReference type="InterPro" id="IPR010982">
    <property type="entry name" value="Lambda_DNA-bd_dom_sf"/>
</dbReference>
<dbReference type="GO" id="GO:0005634">
    <property type="term" value="C:nucleus"/>
    <property type="evidence" value="ECO:0007669"/>
    <property type="project" value="UniProtKB-SubCell"/>
</dbReference>
<protein>
    <recommendedName>
        <fullName evidence="9">CUT domain-containing protein</fullName>
    </recommendedName>
</protein>
<evidence type="ECO:0000256" key="3">
    <source>
        <dbReference type="ARBA" id="ARBA00023015"/>
    </source>
</evidence>
<dbReference type="Proteomes" id="UP000015101">
    <property type="component" value="Unassembled WGS sequence"/>
</dbReference>
<keyword evidence="4" id="KW-0175">Coiled coil</keyword>
<accession>T1EIP7</accession>
<keyword evidence="5" id="KW-0238">DNA-binding</keyword>
<dbReference type="EMBL" id="AMQM01000214">
    <property type="status" value="NOT_ANNOTATED_CDS"/>
    <property type="molecule type" value="Genomic_DNA"/>
</dbReference>
<evidence type="ECO:0000259" key="9">
    <source>
        <dbReference type="PROSITE" id="PS51042"/>
    </source>
</evidence>
<dbReference type="EnsemblMetazoa" id="HelroT137908">
    <property type="protein sequence ID" value="HelroP137908"/>
    <property type="gene ID" value="HelroG137908"/>
</dbReference>
<dbReference type="PANTHER" id="PTHR14043:SF2">
    <property type="entry name" value="HOMEOBOX PROTEIN CUT"/>
    <property type="match status" value="1"/>
</dbReference>
<keyword evidence="12" id="KW-1185">Reference proteome</keyword>
<dbReference type="OrthoDB" id="10257567at2759"/>
<dbReference type="RefSeq" id="XP_009009411.1">
    <property type="nucleotide sequence ID" value="XM_009011163.1"/>
</dbReference>